<feature type="transmembrane region" description="Helical" evidence="1">
    <location>
        <begin position="41"/>
        <end position="62"/>
    </location>
</feature>
<evidence type="ECO:0000313" key="2">
    <source>
        <dbReference type="EMBL" id="ARO15482.1"/>
    </source>
</evidence>
<accession>A0A1W6P1U0</accession>
<dbReference type="Proteomes" id="UP000242447">
    <property type="component" value="Chromosome"/>
</dbReference>
<gene>
    <name evidence="2" type="primary">kpsE</name>
    <name evidence="2" type="ORF">BVG79_02142</name>
</gene>
<dbReference type="KEGG" id="kro:BVG79_02142"/>
<keyword evidence="1" id="KW-1133">Transmembrane helix</keyword>
<keyword evidence="1" id="KW-0472">Membrane</keyword>
<dbReference type="PANTHER" id="PTHR32309">
    <property type="entry name" value="TYROSINE-PROTEIN KINASE"/>
    <property type="match status" value="1"/>
</dbReference>
<name>A0A1W6P1U0_9RHOB</name>
<dbReference type="InterPro" id="IPR050445">
    <property type="entry name" value="Bact_polysacc_biosynth/exp"/>
</dbReference>
<dbReference type="EMBL" id="CP019937">
    <property type="protein sequence ID" value="ARO15482.1"/>
    <property type="molecule type" value="Genomic_DNA"/>
</dbReference>
<organism evidence="2 3">
    <name type="scientific">Ketogulonicigenium robustum</name>
    <dbReference type="NCBI Taxonomy" id="92947"/>
    <lineage>
        <taxon>Bacteria</taxon>
        <taxon>Pseudomonadati</taxon>
        <taxon>Pseudomonadota</taxon>
        <taxon>Alphaproteobacteria</taxon>
        <taxon>Rhodobacterales</taxon>
        <taxon>Roseobacteraceae</taxon>
        <taxon>Ketogulonicigenium</taxon>
    </lineage>
</organism>
<evidence type="ECO:0000313" key="3">
    <source>
        <dbReference type="Proteomes" id="UP000242447"/>
    </source>
</evidence>
<feature type="transmembrane region" description="Helical" evidence="1">
    <location>
        <begin position="370"/>
        <end position="394"/>
    </location>
</feature>
<dbReference type="RefSeq" id="WP_085786876.1">
    <property type="nucleotide sequence ID" value="NZ_CP019937.1"/>
</dbReference>
<protein>
    <submittedName>
        <fullName evidence="2">Polysaccharide export-assoiated protein</fullName>
    </submittedName>
</protein>
<proteinExistence type="predicted"/>
<dbReference type="GO" id="GO:0005886">
    <property type="term" value="C:plasma membrane"/>
    <property type="evidence" value="ECO:0007669"/>
    <property type="project" value="TreeGrafter"/>
</dbReference>
<dbReference type="AlphaFoldDB" id="A0A1W6P1U0"/>
<dbReference type="PANTHER" id="PTHR32309:SF13">
    <property type="entry name" value="FERRIC ENTEROBACTIN TRANSPORT PROTEIN FEPE"/>
    <property type="match status" value="1"/>
</dbReference>
<dbReference type="OrthoDB" id="7800844at2"/>
<dbReference type="GO" id="GO:0004713">
    <property type="term" value="F:protein tyrosine kinase activity"/>
    <property type="evidence" value="ECO:0007669"/>
    <property type="project" value="TreeGrafter"/>
</dbReference>
<evidence type="ECO:0000256" key="1">
    <source>
        <dbReference type="SAM" id="Phobius"/>
    </source>
</evidence>
<reference evidence="2 3" key="1">
    <citation type="submission" date="2017-02" db="EMBL/GenBank/DDBJ databases">
        <title>Ketogulonicigenium robustum SPU B003 Genome sequencing and assembly.</title>
        <authorList>
            <person name="Li Y."/>
            <person name="Liu L."/>
            <person name="Wang C."/>
            <person name="Zhang M."/>
            <person name="Zhang T."/>
            <person name="Zhang Y."/>
        </authorList>
    </citation>
    <scope>NUCLEOTIDE SEQUENCE [LARGE SCALE GENOMIC DNA]</scope>
    <source>
        <strain evidence="2 3">SPU_B003</strain>
    </source>
</reference>
<keyword evidence="1" id="KW-0812">Transmembrane</keyword>
<keyword evidence="3" id="KW-1185">Reference proteome</keyword>
<sequence>MHSPAPANPIPQAIPPAPLAEAAIALTRVPPARLAPRHSGVLLGLGLCVLAPVALTGSYLWLLAADQYASPLGFTITTADAPAGDTAGAFGTIGLALGLQNTGNRDSEVLYHFLRSPALVTALDEQLNLRAMFAAPHDPVFAFAPSGTAEDLTRYWSRMVRPTIDPASGIITLRVTAFSPADAQRLAVAIADESTRMINALTAAARAEATRATAAELAAAADDVAHARAAMTAFRISHQMIDTAADAQGRIGLQNALQAQLASALIDLDLLQAAGHDTADIRLRQAQQRVTAITHRLDQMQADFGTGSDYATAMADYERLTVERDFAEAAHLAAMAAHTAAKAEADRQSRFLAVFDPPRTPELAEYPRRWLILGLTTVFSALIWAIGTLSYYALRDRR</sequence>
<dbReference type="STRING" id="92947.BVG79_02142"/>